<evidence type="ECO:0000313" key="1">
    <source>
        <dbReference type="EMBL" id="ADE76961.1"/>
    </source>
</evidence>
<reference evidence="1" key="1">
    <citation type="submission" date="2010-04" db="EMBL/GenBank/DDBJ databases">
        <authorList>
            <person name="Reid K.E."/>
            <person name="Liao N."/>
            <person name="Chan S."/>
            <person name="Docking R."/>
            <person name="Taylor G."/>
            <person name="Moore R."/>
            <person name="Mayo M."/>
            <person name="Munro S."/>
            <person name="King J."/>
            <person name="Yanchuk A."/>
            <person name="Holt R."/>
            <person name="Jones S."/>
            <person name="Marra M."/>
            <person name="Ritland C.E."/>
            <person name="Ritland K."/>
            <person name="Bohlmann J."/>
        </authorList>
    </citation>
    <scope>NUCLEOTIDE SEQUENCE</scope>
    <source>
        <tissue evidence="1">Bud</tissue>
    </source>
</reference>
<dbReference type="AlphaFoldDB" id="D5ABP2"/>
<name>D5ABP2_PICSI</name>
<proteinExistence type="evidence at transcript level"/>
<dbReference type="EMBL" id="BT123653">
    <property type="protein sequence ID" value="ADE76961.1"/>
    <property type="molecule type" value="mRNA"/>
</dbReference>
<protein>
    <submittedName>
        <fullName evidence="1">Uncharacterized protein</fullName>
    </submittedName>
</protein>
<sequence>MLICEAVINAGLGALTCGGHFVKAQGHLDLHLGHEAHRMDVAALSLDS</sequence>
<accession>D5ABP2</accession>
<organism evidence="1">
    <name type="scientific">Picea sitchensis</name>
    <name type="common">Sitka spruce</name>
    <name type="synonym">Pinus sitchensis</name>
    <dbReference type="NCBI Taxonomy" id="3332"/>
    <lineage>
        <taxon>Eukaryota</taxon>
        <taxon>Viridiplantae</taxon>
        <taxon>Streptophyta</taxon>
        <taxon>Embryophyta</taxon>
        <taxon>Tracheophyta</taxon>
        <taxon>Spermatophyta</taxon>
        <taxon>Pinopsida</taxon>
        <taxon>Pinidae</taxon>
        <taxon>Conifers I</taxon>
        <taxon>Pinales</taxon>
        <taxon>Pinaceae</taxon>
        <taxon>Picea</taxon>
    </lineage>
</organism>